<feature type="transmembrane region" description="Helical" evidence="8">
    <location>
        <begin position="138"/>
        <end position="157"/>
    </location>
</feature>
<keyword evidence="4 7" id="KW-0812">Transmembrane</keyword>
<feature type="transmembrane region" description="Helical" evidence="8">
    <location>
        <begin position="86"/>
        <end position="109"/>
    </location>
</feature>
<accession>A0A6N6VY41</accession>
<dbReference type="InterPro" id="IPR000425">
    <property type="entry name" value="MIP"/>
</dbReference>
<comment type="caution">
    <text evidence="9">The sequence shown here is derived from an EMBL/GenBank/DDBJ whole genome shotgun (WGS) entry which is preliminary data.</text>
</comment>
<feature type="transmembrane region" description="Helical" evidence="8">
    <location>
        <begin position="220"/>
        <end position="239"/>
    </location>
</feature>
<evidence type="ECO:0000313" key="9">
    <source>
        <dbReference type="EMBL" id="KAB8040677.1"/>
    </source>
</evidence>
<dbReference type="EMBL" id="WFLM01000001">
    <property type="protein sequence ID" value="KAB8040677.1"/>
    <property type="molecule type" value="Genomic_DNA"/>
</dbReference>
<dbReference type="PRINTS" id="PR00783">
    <property type="entry name" value="MINTRINSICP"/>
</dbReference>
<evidence type="ECO:0000313" key="10">
    <source>
        <dbReference type="Proteomes" id="UP000437748"/>
    </source>
</evidence>
<dbReference type="SUPFAM" id="SSF81338">
    <property type="entry name" value="Aquaporin-like"/>
    <property type="match status" value="1"/>
</dbReference>
<feature type="transmembrane region" description="Helical" evidence="8">
    <location>
        <begin position="169"/>
        <end position="193"/>
    </location>
</feature>
<sequence>MDDRILGEFLGCVFLILFGGGVVANTLLSKSKGLNAGWLAISTGWGFAVMGGVFVAKSVGSIQADLNPAVTLAKYLLGGIYSLSDLFPIMLAQISGCFLGATLVWLTYLPHWKETRDPSLKLAVFSTGPAIRHSPSNLMTEVIGTTILVFGIGAIFGKATNNGAISPAMGPYLVGILVWAIGLSLGGSTGYAINPARDLGPRIAHALLPIAGKGKSDWTYSWIPVLGPVLGGIIGAYLWKTFL</sequence>
<dbReference type="InterPro" id="IPR050363">
    <property type="entry name" value="MIP/Aquaporin"/>
</dbReference>
<feature type="transmembrane region" description="Helical" evidence="8">
    <location>
        <begin position="36"/>
        <end position="56"/>
    </location>
</feature>
<dbReference type="PANTHER" id="PTHR43829:SF9">
    <property type="entry name" value="AQUAPORIN-9"/>
    <property type="match status" value="1"/>
</dbReference>
<keyword evidence="3 7" id="KW-0813">Transport</keyword>
<evidence type="ECO:0000256" key="4">
    <source>
        <dbReference type="ARBA" id="ARBA00022692"/>
    </source>
</evidence>
<evidence type="ECO:0000256" key="3">
    <source>
        <dbReference type="ARBA" id="ARBA00022448"/>
    </source>
</evidence>
<comment type="subcellular location">
    <subcellularLocation>
        <location evidence="1">Membrane</location>
        <topology evidence="1">Multi-pass membrane protein</topology>
    </subcellularLocation>
</comment>
<keyword evidence="6 8" id="KW-0472">Membrane</keyword>
<dbReference type="AlphaFoldDB" id="A0A6N6VY41"/>
<dbReference type="PANTHER" id="PTHR43829">
    <property type="entry name" value="AQUAPORIN OR AQUAGLYCEROPORIN RELATED"/>
    <property type="match status" value="1"/>
</dbReference>
<keyword evidence="5 8" id="KW-1133">Transmembrane helix</keyword>
<evidence type="ECO:0000256" key="8">
    <source>
        <dbReference type="SAM" id="Phobius"/>
    </source>
</evidence>
<dbReference type="GO" id="GO:0005886">
    <property type="term" value="C:plasma membrane"/>
    <property type="evidence" value="ECO:0007669"/>
    <property type="project" value="TreeGrafter"/>
</dbReference>
<dbReference type="RefSeq" id="WP_153418193.1">
    <property type="nucleotide sequence ID" value="NZ_WFLM01000001.1"/>
</dbReference>
<protein>
    <submittedName>
        <fullName evidence="9">Aquaporin family protein</fullName>
    </submittedName>
</protein>
<dbReference type="OrthoDB" id="9807293at2"/>
<dbReference type="GO" id="GO:0015254">
    <property type="term" value="F:glycerol channel activity"/>
    <property type="evidence" value="ECO:0007669"/>
    <property type="project" value="TreeGrafter"/>
</dbReference>
<proteinExistence type="inferred from homology"/>
<gene>
    <name evidence="9" type="ORF">GCL60_01775</name>
</gene>
<name>A0A6N6VY41_9BACT</name>
<evidence type="ECO:0000256" key="2">
    <source>
        <dbReference type="ARBA" id="ARBA00006175"/>
    </source>
</evidence>
<comment type="similarity">
    <text evidence="2 7">Belongs to the MIP/aquaporin (TC 1.A.8) family.</text>
</comment>
<evidence type="ECO:0000256" key="6">
    <source>
        <dbReference type="ARBA" id="ARBA00023136"/>
    </source>
</evidence>
<dbReference type="Proteomes" id="UP000437748">
    <property type="component" value="Unassembled WGS sequence"/>
</dbReference>
<reference evidence="9 10" key="1">
    <citation type="submission" date="2019-10" db="EMBL/GenBank/DDBJ databases">
        <title>New species of Slilvanegrellaceae.</title>
        <authorList>
            <person name="Pitt A."/>
            <person name="Hahn M.W."/>
        </authorList>
    </citation>
    <scope>NUCLEOTIDE SEQUENCE [LARGE SCALE GENOMIC DNA]</scope>
    <source>
        <strain evidence="9 10">SP-Ram-0.45-NSY-1</strain>
    </source>
</reference>
<keyword evidence="10" id="KW-1185">Reference proteome</keyword>
<feature type="transmembrane region" description="Helical" evidence="8">
    <location>
        <begin position="6"/>
        <end position="24"/>
    </location>
</feature>
<dbReference type="Gene3D" id="1.20.1080.10">
    <property type="entry name" value="Glycerol uptake facilitator protein"/>
    <property type="match status" value="1"/>
</dbReference>
<evidence type="ECO:0000256" key="5">
    <source>
        <dbReference type="ARBA" id="ARBA00022989"/>
    </source>
</evidence>
<organism evidence="9 10">
    <name type="scientific">Silvanigrella paludirubra</name>
    <dbReference type="NCBI Taxonomy" id="2499159"/>
    <lineage>
        <taxon>Bacteria</taxon>
        <taxon>Pseudomonadati</taxon>
        <taxon>Bdellovibrionota</taxon>
        <taxon>Oligoflexia</taxon>
        <taxon>Silvanigrellales</taxon>
        <taxon>Silvanigrellaceae</taxon>
        <taxon>Silvanigrella</taxon>
    </lineage>
</organism>
<evidence type="ECO:0000256" key="1">
    <source>
        <dbReference type="ARBA" id="ARBA00004141"/>
    </source>
</evidence>
<dbReference type="Pfam" id="PF00230">
    <property type="entry name" value="MIP"/>
    <property type="match status" value="1"/>
</dbReference>
<dbReference type="InterPro" id="IPR023271">
    <property type="entry name" value="Aquaporin-like"/>
</dbReference>
<evidence type="ECO:0000256" key="7">
    <source>
        <dbReference type="RuleBase" id="RU000477"/>
    </source>
</evidence>